<dbReference type="InterPro" id="IPR009061">
    <property type="entry name" value="DNA-bd_dom_put_sf"/>
</dbReference>
<dbReference type="EMBL" id="LR796141">
    <property type="protein sequence ID" value="CAB4121057.1"/>
    <property type="molecule type" value="Genomic_DNA"/>
</dbReference>
<reference evidence="2" key="1">
    <citation type="submission" date="2020-04" db="EMBL/GenBank/DDBJ databases">
        <authorList>
            <person name="Chiriac C."/>
            <person name="Salcher M."/>
            <person name="Ghai R."/>
            <person name="Kavagutti S V."/>
        </authorList>
    </citation>
    <scope>NUCLEOTIDE SEQUENCE</scope>
</reference>
<accession>A0A6J5KJK2</accession>
<dbReference type="Pfam" id="PF12728">
    <property type="entry name" value="HTH_17"/>
    <property type="match status" value="1"/>
</dbReference>
<dbReference type="SUPFAM" id="SSF46955">
    <property type="entry name" value="Putative DNA-binding domain"/>
    <property type="match status" value="1"/>
</dbReference>
<gene>
    <name evidence="2" type="ORF">UFOVP7_29</name>
</gene>
<proteinExistence type="predicted"/>
<protein>
    <submittedName>
        <fullName evidence="2">Helix-turn-helix domain containing protein</fullName>
    </submittedName>
</protein>
<sequence>MTHLTVKDLSARWRMSAGTLQNWRTQGFGPAFLKWGKQVLYPITEIEAWEQKHFKTSTSS</sequence>
<name>A0A6J5KJK2_9CAUD</name>
<organism evidence="2">
    <name type="scientific">uncultured Caudovirales phage</name>
    <dbReference type="NCBI Taxonomy" id="2100421"/>
    <lineage>
        <taxon>Viruses</taxon>
        <taxon>Duplodnaviria</taxon>
        <taxon>Heunggongvirae</taxon>
        <taxon>Uroviricota</taxon>
        <taxon>Caudoviricetes</taxon>
        <taxon>Peduoviridae</taxon>
        <taxon>Maltschvirus</taxon>
        <taxon>Maltschvirus maltsch</taxon>
    </lineage>
</organism>
<evidence type="ECO:0000313" key="2">
    <source>
        <dbReference type="EMBL" id="CAB4121057.1"/>
    </source>
</evidence>
<dbReference type="InterPro" id="IPR041657">
    <property type="entry name" value="HTH_17"/>
</dbReference>
<feature type="domain" description="Helix-turn-helix" evidence="1">
    <location>
        <begin position="4"/>
        <end position="52"/>
    </location>
</feature>
<evidence type="ECO:0000259" key="1">
    <source>
        <dbReference type="Pfam" id="PF12728"/>
    </source>
</evidence>